<dbReference type="Pfam" id="PF16220">
    <property type="entry name" value="DUF4880"/>
    <property type="match status" value="1"/>
</dbReference>
<dbReference type="Gene3D" id="2.60.120.1440">
    <property type="match status" value="1"/>
</dbReference>
<dbReference type="Pfam" id="PF04773">
    <property type="entry name" value="FecR"/>
    <property type="match status" value="1"/>
</dbReference>
<evidence type="ECO:0000313" key="3">
    <source>
        <dbReference type="EMBL" id="CAB3678908.1"/>
    </source>
</evidence>
<evidence type="ECO:0000259" key="2">
    <source>
        <dbReference type="Pfam" id="PF16220"/>
    </source>
</evidence>
<dbReference type="PANTHER" id="PTHR30273">
    <property type="entry name" value="PERIPLASMIC SIGNAL SENSOR AND SIGMA FACTOR ACTIVATOR FECR-RELATED"/>
    <property type="match status" value="1"/>
</dbReference>
<sequence length="320" mass="35863">MNDVPLSPRILEEAATWLLLMQEAPLAPTQQTEFERWRVRSSDHQRAWRRAERLLARMGGLPPALAKPALQRPAQTGRRAMLRSIALLLAAAPLGWLSWRHQIWRDWLAADYVTAVGERLDIKLDDGAEIALNTGTALDVRYDDQQRLLRLRQGEIHVVTATDIQRPPRPFLVQSDHGLMLALGTRFTVRQLTDHTLLAVYEGAVQVHLDGAGAPLGANVIEAGHQVRFDRHGLGRIEPANADALAWRKGLLVADDMPVRSWADELMRYGRDIIECDASLNPLRVSGSFPVNDLPLAVGMLAQTYGLRIRHEGQRLRIGR</sequence>
<dbReference type="RefSeq" id="WP_175176565.1">
    <property type="nucleotide sequence ID" value="NZ_CADIJX010000005.1"/>
</dbReference>
<dbReference type="Proteomes" id="UP000494108">
    <property type="component" value="Unassembled WGS sequence"/>
</dbReference>
<dbReference type="PIRSF" id="PIRSF018266">
    <property type="entry name" value="FecR"/>
    <property type="match status" value="1"/>
</dbReference>
<accession>A0A6S6ZJT9</accession>
<protein>
    <submittedName>
        <fullName evidence="3">Protein FecR</fullName>
    </submittedName>
</protein>
<dbReference type="InterPro" id="IPR032623">
    <property type="entry name" value="FecR_N"/>
</dbReference>
<evidence type="ECO:0000259" key="1">
    <source>
        <dbReference type="Pfam" id="PF04773"/>
    </source>
</evidence>
<dbReference type="PANTHER" id="PTHR30273:SF2">
    <property type="entry name" value="PROTEIN FECR"/>
    <property type="match status" value="1"/>
</dbReference>
<feature type="domain" description="FecR protein" evidence="1">
    <location>
        <begin position="111"/>
        <end position="206"/>
    </location>
</feature>
<keyword evidence="4" id="KW-1185">Reference proteome</keyword>
<dbReference type="AlphaFoldDB" id="A0A6S6ZJT9"/>
<dbReference type="InterPro" id="IPR012373">
    <property type="entry name" value="Ferrdict_sens_TM"/>
</dbReference>
<reference evidence="3 4" key="1">
    <citation type="submission" date="2020-04" db="EMBL/GenBank/DDBJ databases">
        <authorList>
            <person name="De Canck E."/>
        </authorList>
    </citation>
    <scope>NUCLEOTIDE SEQUENCE [LARGE SCALE GENOMIC DNA]</scope>
    <source>
        <strain evidence="3 4">LMG 3431</strain>
    </source>
</reference>
<feature type="domain" description="FecR N-terminal" evidence="2">
    <location>
        <begin position="12"/>
        <end position="54"/>
    </location>
</feature>
<proteinExistence type="predicted"/>
<dbReference type="GO" id="GO:0016989">
    <property type="term" value="F:sigma factor antagonist activity"/>
    <property type="evidence" value="ECO:0007669"/>
    <property type="project" value="TreeGrafter"/>
</dbReference>
<evidence type="ECO:0000313" key="4">
    <source>
        <dbReference type="Proteomes" id="UP000494108"/>
    </source>
</evidence>
<name>A0A6S6ZJT9_9BURK</name>
<gene>
    <name evidence="3" type="primary">fecR_17</name>
    <name evidence="3" type="ORF">LMG3431_04257</name>
</gene>
<organism evidence="3 4">
    <name type="scientific">Achromobacter pestifer</name>
    <dbReference type="NCBI Taxonomy" id="1353889"/>
    <lineage>
        <taxon>Bacteria</taxon>
        <taxon>Pseudomonadati</taxon>
        <taxon>Pseudomonadota</taxon>
        <taxon>Betaproteobacteria</taxon>
        <taxon>Burkholderiales</taxon>
        <taxon>Alcaligenaceae</taxon>
        <taxon>Achromobacter</taxon>
    </lineage>
</organism>
<dbReference type="EMBL" id="CADIJX010000005">
    <property type="protein sequence ID" value="CAB3678908.1"/>
    <property type="molecule type" value="Genomic_DNA"/>
</dbReference>
<dbReference type="InterPro" id="IPR006860">
    <property type="entry name" value="FecR"/>
</dbReference>